<dbReference type="AlphaFoldDB" id="A0A7X9RSV5"/>
<sequence length="268" mass="29146">MSFFKRVFGWMSAESHAAMDKLEDPIKMTDQGIRELKTDLDKSLQGLAQVKAIAIRSRKEYEQHKQAAVDWERKAVLLLQKANSGQIDVAEADRLATEALSKKEQAAAAAQTHEKMVVQNEAQVNKMEQNIQRLKSQISQWENEAKTLKARAKVSEASSKINKQLASIDSSSTVAMLERMKNKVEETEALAESYGDIADTNVTIDDEINKAIGPGSGTSSLALDQLKEKMRLGAGGASAGSEAASGGASAPQGESELDKLKNQLNNNQ</sequence>
<evidence type="ECO:0000313" key="4">
    <source>
        <dbReference type="EMBL" id="NME67576.1"/>
    </source>
</evidence>
<dbReference type="InterPro" id="IPR007157">
    <property type="entry name" value="PspA_VIPP1"/>
</dbReference>
<keyword evidence="5" id="KW-1185">Reference proteome</keyword>
<proteinExistence type="inferred from homology"/>
<reference evidence="4 5" key="1">
    <citation type="submission" date="2020-04" db="EMBL/GenBank/DDBJ databases">
        <title>Flammeovirga sp. SR4, a novel species isolated from seawater.</title>
        <authorList>
            <person name="Wang X."/>
        </authorList>
    </citation>
    <scope>NUCLEOTIDE SEQUENCE [LARGE SCALE GENOMIC DNA]</scope>
    <source>
        <strain evidence="4 5">ATCC 23126</strain>
    </source>
</reference>
<name>A0A7X9RSV5_9BACT</name>
<feature type="region of interest" description="Disordered" evidence="3">
    <location>
        <begin position="233"/>
        <end position="268"/>
    </location>
</feature>
<dbReference type="Proteomes" id="UP000576082">
    <property type="component" value="Unassembled WGS sequence"/>
</dbReference>
<keyword evidence="2" id="KW-0175">Coiled coil</keyword>
<comment type="caution">
    <text evidence="4">The sequence shown here is derived from an EMBL/GenBank/DDBJ whole genome shotgun (WGS) entry which is preliminary data.</text>
</comment>
<organism evidence="4 5">
    <name type="scientific">Flammeovirga aprica JL-4</name>
    <dbReference type="NCBI Taxonomy" id="694437"/>
    <lineage>
        <taxon>Bacteria</taxon>
        <taxon>Pseudomonadati</taxon>
        <taxon>Bacteroidota</taxon>
        <taxon>Cytophagia</taxon>
        <taxon>Cytophagales</taxon>
        <taxon>Flammeovirgaceae</taxon>
        <taxon>Flammeovirga</taxon>
    </lineage>
</organism>
<evidence type="ECO:0000256" key="1">
    <source>
        <dbReference type="ARBA" id="ARBA00043985"/>
    </source>
</evidence>
<evidence type="ECO:0000313" key="5">
    <source>
        <dbReference type="Proteomes" id="UP000576082"/>
    </source>
</evidence>
<protein>
    <submittedName>
        <fullName evidence="4">PspA/IM30 family protein</fullName>
    </submittedName>
</protein>
<comment type="similarity">
    <text evidence="1">Belongs to the PspA/Vipp/IM30 family.</text>
</comment>
<evidence type="ECO:0000256" key="3">
    <source>
        <dbReference type="SAM" id="MobiDB-lite"/>
    </source>
</evidence>
<accession>A0A7X9RSV5</accession>
<dbReference type="RefSeq" id="WP_169655913.1">
    <property type="nucleotide sequence ID" value="NZ_JABANE010000012.1"/>
</dbReference>
<feature type="coiled-coil region" evidence="2">
    <location>
        <begin position="110"/>
        <end position="197"/>
    </location>
</feature>
<dbReference type="EMBL" id="JABANE010000012">
    <property type="protein sequence ID" value="NME67576.1"/>
    <property type="molecule type" value="Genomic_DNA"/>
</dbReference>
<feature type="compositionally biased region" description="Low complexity" evidence="3">
    <location>
        <begin position="239"/>
        <end position="254"/>
    </location>
</feature>
<gene>
    <name evidence="4" type="ORF">HHU12_06330</name>
</gene>
<dbReference type="PANTHER" id="PTHR31088:SF6">
    <property type="entry name" value="PHAGE SHOCK PROTEIN A"/>
    <property type="match status" value="1"/>
</dbReference>
<dbReference type="PANTHER" id="PTHR31088">
    <property type="entry name" value="MEMBRANE-ASSOCIATED PROTEIN VIPP1, CHLOROPLASTIC"/>
    <property type="match status" value="1"/>
</dbReference>
<dbReference type="Pfam" id="PF04012">
    <property type="entry name" value="PspA_IM30"/>
    <property type="match status" value="1"/>
</dbReference>
<evidence type="ECO:0000256" key="2">
    <source>
        <dbReference type="SAM" id="Coils"/>
    </source>
</evidence>